<dbReference type="AlphaFoldDB" id="A0AA36M3S8"/>
<proteinExistence type="predicted"/>
<dbReference type="EMBL" id="CATQJL010000223">
    <property type="protein sequence ID" value="CAJ0596870.1"/>
    <property type="molecule type" value="Genomic_DNA"/>
</dbReference>
<keyword evidence="3" id="KW-1185">Reference proteome</keyword>
<comment type="caution">
    <text evidence="2">The sequence shown here is derived from an EMBL/GenBank/DDBJ whole genome shotgun (WGS) entry which is preliminary data.</text>
</comment>
<evidence type="ECO:0000313" key="2">
    <source>
        <dbReference type="EMBL" id="CAJ0596870.1"/>
    </source>
</evidence>
<gene>
    <name evidence="2" type="ORF">CYNAS_LOCUS8853</name>
</gene>
<reference evidence="2" key="1">
    <citation type="submission" date="2023-07" db="EMBL/GenBank/DDBJ databases">
        <authorList>
            <consortium name="CYATHOMIX"/>
        </authorList>
    </citation>
    <scope>NUCLEOTIDE SEQUENCE</scope>
    <source>
        <strain evidence="2">N/A</strain>
    </source>
</reference>
<accession>A0AA36M3S8</accession>
<organism evidence="2 3">
    <name type="scientific">Cylicocyclus nassatus</name>
    <name type="common">Nematode worm</name>
    <dbReference type="NCBI Taxonomy" id="53992"/>
    <lineage>
        <taxon>Eukaryota</taxon>
        <taxon>Metazoa</taxon>
        <taxon>Ecdysozoa</taxon>
        <taxon>Nematoda</taxon>
        <taxon>Chromadorea</taxon>
        <taxon>Rhabditida</taxon>
        <taxon>Rhabditina</taxon>
        <taxon>Rhabditomorpha</taxon>
        <taxon>Strongyloidea</taxon>
        <taxon>Strongylidae</taxon>
        <taxon>Cylicocyclus</taxon>
    </lineage>
</organism>
<feature type="region of interest" description="Disordered" evidence="1">
    <location>
        <begin position="58"/>
        <end position="79"/>
    </location>
</feature>
<dbReference type="Proteomes" id="UP001176961">
    <property type="component" value="Unassembled WGS sequence"/>
</dbReference>
<protein>
    <submittedName>
        <fullName evidence="2">Uncharacterized protein</fullName>
    </submittedName>
</protein>
<sequence length="79" mass="8925">MSSSAQQQQHFHESEGSVHVQQWQFEDNIHPIESIDTPPFALIKMKVERGEKSVTLASSLPRTDVTTRKKSSTFTPARS</sequence>
<name>A0AA36M3S8_CYLNA</name>
<evidence type="ECO:0000313" key="3">
    <source>
        <dbReference type="Proteomes" id="UP001176961"/>
    </source>
</evidence>
<evidence type="ECO:0000256" key="1">
    <source>
        <dbReference type="SAM" id="MobiDB-lite"/>
    </source>
</evidence>